<reference evidence="2" key="1">
    <citation type="submission" date="2013-11" db="EMBL/GenBank/DDBJ databases">
        <title>The Genome Sequence of Phytophthora parasitica CJ05E6.</title>
        <authorList>
            <consortium name="The Broad Institute Genomics Platform"/>
            <person name="Russ C."/>
            <person name="Tyler B."/>
            <person name="Panabieres F."/>
            <person name="Shan W."/>
            <person name="Tripathy S."/>
            <person name="Grunwald N."/>
            <person name="Machado M."/>
            <person name="Johnson C.S."/>
            <person name="Arredondo F."/>
            <person name="Hong C."/>
            <person name="Coffey M."/>
            <person name="Young S.K."/>
            <person name="Zeng Q."/>
            <person name="Gargeya S."/>
            <person name="Fitzgerald M."/>
            <person name="Abouelleil A."/>
            <person name="Alvarado L."/>
            <person name="Chapman S.B."/>
            <person name="Gainer-Dewar J."/>
            <person name="Goldberg J."/>
            <person name="Griggs A."/>
            <person name="Gujja S."/>
            <person name="Hansen M."/>
            <person name="Howarth C."/>
            <person name="Imamovic A."/>
            <person name="Ireland A."/>
            <person name="Larimer J."/>
            <person name="McCowan C."/>
            <person name="Murphy C."/>
            <person name="Pearson M."/>
            <person name="Poon T.W."/>
            <person name="Priest M."/>
            <person name="Roberts A."/>
            <person name="Saif S."/>
            <person name="Shea T."/>
            <person name="Sykes S."/>
            <person name="Wortman J."/>
            <person name="Nusbaum C."/>
            <person name="Birren B."/>
        </authorList>
    </citation>
    <scope>NUCLEOTIDE SEQUENCE [LARGE SCALE GENOMIC DNA]</scope>
    <source>
        <strain evidence="2">CJ05E6</strain>
    </source>
</reference>
<dbReference type="EMBL" id="KI674341">
    <property type="protein sequence ID" value="ETL34411.1"/>
    <property type="molecule type" value="Genomic_DNA"/>
</dbReference>
<feature type="region of interest" description="Disordered" evidence="1">
    <location>
        <begin position="55"/>
        <end position="74"/>
    </location>
</feature>
<evidence type="ECO:0000256" key="1">
    <source>
        <dbReference type="SAM" id="MobiDB-lite"/>
    </source>
</evidence>
<gene>
    <name evidence="2" type="ORF">L916_13358</name>
</gene>
<dbReference type="AlphaFoldDB" id="W2IJT7"/>
<sequence length="108" mass="12026">MNSPSSSHYPLRSPHCTLGADCLPGTYEKIPRSIETLSYWYRSLCQDLESSATSRGNVAATSTKTALPPDNRRSSTAWGSRHYREVYHWVDDNCAVLADVSSISGMWL</sequence>
<accession>W2IJT7</accession>
<name>W2IJT7_PHYNI</name>
<protein>
    <submittedName>
        <fullName evidence="2">Uncharacterized protein</fullName>
    </submittedName>
</protein>
<evidence type="ECO:0000313" key="2">
    <source>
        <dbReference type="EMBL" id="ETL34411.1"/>
    </source>
</evidence>
<dbReference type="Proteomes" id="UP000053864">
    <property type="component" value="Unassembled WGS sequence"/>
</dbReference>
<feature type="compositionally biased region" description="Polar residues" evidence="1">
    <location>
        <begin position="55"/>
        <end position="65"/>
    </location>
</feature>
<organism evidence="2">
    <name type="scientific">Phytophthora nicotianae</name>
    <name type="common">Potato buckeye rot agent</name>
    <name type="synonym">Phytophthora parasitica</name>
    <dbReference type="NCBI Taxonomy" id="4792"/>
    <lineage>
        <taxon>Eukaryota</taxon>
        <taxon>Sar</taxon>
        <taxon>Stramenopiles</taxon>
        <taxon>Oomycota</taxon>
        <taxon>Peronosporomycetes</taxon>
        <taxon>Peronosporales</taxon>
        <taxon>Peronosporaceae</taxon>
        <taxon>Phytophthora</taxon>
    </lineage>
</organism>
<proteinExistence type="predicted"/>